<comment type="caution">
    <text evidence="3">The sequence shown here is derived from an EMBL/GenBank/DDBJ whole genome shotgun (WGS) entry which is preliminary data.</text>
</comment>
<dbReference type="Pfam" id="PF02604">
    <property type="entry name" value="PhdYeFM_antitox"/>
    <property type="match status" value="1"/>
</dbReference>
<dbReference type="InterPro" id="IPR006442">
    <property type="entry name" value="Antitoxin_Phd/YefM"/>
</dbReference>
<sequence length="93" mass="10529">MTITTLSRREFDKDVNKAQKAAQGGPVFITDQGRPVHVLLTIEEYQRITRHPINIVEWLAMPGVVDLEFDPPRLRGSLYQPADLSCLLVARKS</sequence>
<dbReference type="OrthoDB" id="72009at2"/>
<dbReference type="Gene3D" id="3.40.1620.10">
    <property type="entry name" value="YefM-like domain"/>
    <property type="match status" value="1"/>
</dbReference>
<name>A0A7U7GCU2_9GAMM</name>
<evidence type="ECO:0000313" key="4">
    <source>
        <dbReference type="Proteomes" id="UP000019184"/>
    </source>
</evidence>
<reference evidence="3 4" key="1">
    <citation type="journal article" date="2014" name="ISME J.">
        <title>Candidatus Competibacter-lineage genomes retrieved from metagenomes reveal functional metabolic diversity.</title>
        <authorList>
            <person name="McIlroy S.J."/>
            <person name="Albertsen M."/>
            <person name="Andresen E.K."/>
            <person name="Saunders A.M."/>
            <person name="Kristiansen R."/>
            <person name="Stokholm-Bjerregaard M."/>
            <person name="Nielsen K.L."/>
            <person name="Nielsen P.H."/>
        </authorList>
    </citation>
    <scope>NUCLEOTIDE SEQUENCE [LARGE SCALE GENOMIC DNA]</scope>
    <source>
        <strain evidence="3 4">Run_B_J11</strain>
    </source>
</reference>
<comment type="similarity">
    <text evidence="1 2">Belongs to the phD/YefM antitoxin family.</text>
</comment>
<accession>A0A7U7GCU2</accession>
<proteinExistence type="inferred from homology"/>
<dbReference type="Proteomes" id="UP000019184">
    <property type="component" value="Unassembled WGS sequence"/>
</dbReference>
<protein>
    <recommendedName>
        <fullName evidence="2">Antitoxin</fullName>
    </recommendedName>
</protein>
<dbReference type="RefSeq" id="WP_034433742.1">
    <property type="nucleotide sequence ID" value="NZ_CBTK010000204.1"/>
</dbReference>
<gene>
    <name evidence="3" type="ORF">BN874_2820003</name>
</gene>
<dbReference type="AlphaFoldDB" id="A0A7U7GCU2"/>
<keyword evidence="4" id="KW-1185">Reference proteome</keyword>
<evidence type="ECO:0000256" key="2">
    <source>
        <dbReference type="RuleBase" id="RU362080"/>
    </source>
</evidence>
<dbReference type="NCBIfam" id="TIGR01552">
    <property type="entry name" value="phd_fam"/>
    <property type="match status" value="1"/>
</dbReference>
<organism evidence="3 4">
    <name type="scientific">Candidatus Contendobacter odensis Run_B_J11</name>
    <dbReference type="NCBI Taxonomy" id="1400861"/>
    <lineage>
        <taxon>Bacteria</taxon>
        <taxon>Pseudomonadati</taxon>
        <taxon>Pseudomonadota</taxon>
        <taxon>Gammaproteobacteria</taxon>
        <taxon>Candidatus Competibacteraceae</taxon>
        <taxon>Candidatus Contendibacter</taxon>
    </lineage>
</organism>
<dbReference type="InterPro" id="IPR036165">
    <property type="entry name" value="YefM-like_sf"/>
</dbReference>
<dbReference type="SUPFAM" id="SSF143120">
    <property type="entry name" value="YefM-like"/>
    <property type="match status" value="1"/>
</dbReference>
<evidence type="ECO:0000313" key="3">
    <source>
        <dbReference type="EMBL" id="CDH45733.1"/>
    </source>
</evidence>
<dbReference type="EMBL" id="CBTK010000204">
    <property type="protein sequence ID" value="CDH45733.1"/>
    <property type="molecule type" value="Genomic_DNA"/>
</dbReference>
<comment type="function">
    <text evidence="2">Antitoxin component of a type II toxin-antitoxin (TA) system.</text>
</comment>
<evidence type="ECO:0000256" key="1">
    <source>
        <dbReference type="ARBA" id="ARBA00009981"/>
    </source>
</evidence>